<feature type="non-terminal residue" evidence="4">
    <location>
        <position position="263"/>
    </location>
</feature>
<dbReference type="AlphaFoldDB" id="A0A6G1I7T5"/>
<keyword evidence="3" id="KW-0560">Oxidoreductase</keyword>
<dbReference type="GO" id="GO:0016491">
    <property type="term" value="F:oxidoreductase activity"/>
    <property type="evidence" value="ECO:0007669"/>
    <property type="project" value="UniProtKB-KW"/>
</dbReference>
<evidence type="ECO:0000256" key="2">
    <source>
        <dbReference type="ARBA" id="ARBA00022857"/>
    </source>
</evidence>
<dbReference type="OrthoDB" id="5840532at2759"/>
<dbReference type="SUPFAM" id="SSF51735">
    <property type="entry name" value="NAD(P)-binding Rossmann-fold domains"/>
    <property type="match status" value="1"/>
</dbReference>
<organism evidence="4 5">
    <name type="scientific">Trichodelitschia bisporula</name>
    <dbReference type="NCBI Taxonomy" id="703511"/>
    <lineage>
        <taxon>Eukaryota</taxon>
        <taxon>Fungi</taxon>
        <taxon>Dikarya</taxon>
        <taxon>Ascomycota</taxon>
        <taxon>Pezizomycotina</taxon>
        <taxon>Dothideomycetes</taxon>
        <taxon>Dothideomycetes incertae sedis</taxon>
        <taxon>Phaeotrichales</taxon>
        <taxon>Phaeotrichaceae</taxon>
        <taxon>Trichodelitschia</taxon>
    </lineage>
</organism>
<evidence type="ECO:0000256" key="3">
    <source>
        <dbReference type="ARBA" id="ARBA00023002"/>
    </source>
</evidence>
<accession>A0A6G1I7T5</accession>
<dbReference type="InterPro" id="IPR036291">
    <property type="entry name" value="NAD(P)-bd_dom_sf"/>
</dbReference>
<evidence type="ECO:0000256" key="1">
    <source>
        <dbReference type="ARBA" id="ARBA00006484"/>
    </source>
</evidence>
<dbReference type="EMBL" id="ML996688">
    <property type="protein sequence ID" value="KAF2404129.1"/>
    <property type="molecule type" value="Genomic_DNA"/>
</dbReference>
<comment type="similarity">
    <text evidence="1">Belongs to the short-chain dehydrogenases/reductases (SDR) family.</text>
</comment>
<dbReference type="FunFam" id="3.40.50.720:FF:000084">
    <property type="entry name" value="Short-chain dehydrogenase reductase"/>
    <property type="match status" value="1"/>
</dbReference>
<proteinExistence type="inferred from homology"/>
<sequence length="263" mass="27406">MSTLLSGTAFITGAGSGIGQSVAYAFARDGITNLALADINKDGLSTTAAELSRRHPNVVVELITLDTSNEAAVDAAIAKTVEKFGRLDVAVNNAGIAGPQKGGAEAALKDWQRCLDVNLTGVWLCQRAELRVMLKQERKGTGRRAVRGSIVNTASMLGLIASGELTPATAYTSSKHGVMGLTKTDAVLYAPEGVRINAMCPGYVDTPLMSVTSGGVMEKEIAKVPMGRMCMMEEIADAVAFLASERASYMTGAGLVVDGGFTV</sequence>
<gene>
    <name evidence="4" type="ORF">EJ06DRAFT_526234</name>
</gene>
<name>A0A6G1I7T5_9PEZI</name>
<evidence type="ECO:0000313" key="5">
    <source>
        <dbReference type="Proteomes" id="UP000799640"/>
    </source>
</evidence>
<keyword evidence="5" id="KW-1185">Reference proteome</keyword>
<protein>
    <submittedName>
        <fullName evidence="4">Oxidoreductase</fullName>
    </submittedName>
</protein>
<dbReference type="Gene3D" id="3.40.50.720">
    <property type="entry name" value="NAD(P)-binding Rossmann-like Domain"/>
    <property type="match status" value="1"/>
</dbReference>
<evidence type="ECO:0000313" key="4">
    <source>
        <dbReference type="EMBL" id="KAF2404129.1"/>
    </source>
</evidence>
<keyword evidence="2" id="KW-0521">NADP</keyword>
<dbReference type="PRINTS" id="PR00081">
    <property type="entry name" value="GDHRDH"/>
</dbReference>
<dbReference type="Proteomes" id="UP000799640">
    <property type="component" value="Unassembled WGS sequence"/>
</dbReference>
<dbReference type="CDD" id="cd05233">
    <property type="entry name" value="SDR_c"/>
    <property type="match status" value="1"/>
</dbReference>
<dbReference type="PRINTS" id="PR00080">
    <property type="entry name" value="SDRFAMILY"/>
</dbReference>
<dbReference type="InterPro" id="IPR002347">
    <property type="entry name" value="SDR_fam"/>
</dbReference>
<reference evidence="4" key="1">
    <citation type="journal article" date="2020" name="Stud. Mycol.">
        <title>101 Dothideomycetes genomes: a test case for predicting lifestyles and emergence of pathogens.</title>
        <authorList>
            <person name="Haridas S."/>
            <person name="Albert R."/>
            <person name="Binder M."/>
            <person name="Bloem J."/>
            <person name="Labutti K."/>
            <person name="Salamov A."/>
            <person name="Andreopoulos B."/>
            <person name="Baker S."/>
            <person name="Barry K."/>
            <person name="Bills G."/>
            <person name="Bluhm B."/>
            <person name="Cannon C."/>
            <person name="Castanera R."/>
            <person name="Culley D."/>
            <person name="Daum C."/>
            <person name="Ezra D."/>
            <person name="Gonzalez J."/>
            <person name="Henrissat B."/>
            <person name="Kuo A."/>
            <person name="Liang C."/>
            <person name="Lipzen A."/>
            <person name="Lutzoni F."/>
            <person name="Magnuson J."/>
            <person name="Mondo S."/>
            <person name="Nolan M."/>
            <person name="Ohm R."/>
            <person name="Pangilinan J."/>
            <person name="Park H.-J."/>
            <person name="Ramirez L."/>
            <person name="Alfaro M."/>
            <person name="Sun H."/>
            <person name="Tritt A."/>
            <person name="Yoshinaga Y."/>
            <person name="Zwiers L.-H."/>
            <person name="Turgeon B."/>
            <person name="Goodwin S."/>
            <person name="Spatafora J."/>
            <person name="Crous P."/>
            <person name="Grigoriev I."/>
        </authorList>
    </citation>
    <scope>NUCLEOTIDE SEQUENCE</scope>
    <source>
        <strain evidence="4">CBS 262.69</strain>
    </source>
</reference>
<dbReference type="PANTHER" id="PTHR24321:SF12">
    <property type="entry name" value="SHORT-CHAIN DEHYDROGENASE_REDUCTASE FAMILY, PUTATIVE (AFU_ORTHOLOGUE AFUA_5G14340)-RELATED"/>
    <property type="match status" value="1"/>
</dbReference>
<dbReference type="PANTHER" id="PTHR24321">
    <property type="entry name" value="DEHYDROGENASES, SHORT CHAIN"/>
    <property type="match status" value="1"/>
</dbReference>
<dbReference type="Pfam" id="PF13561">
    <property type="entry name" value="adh_short_C2"/>
    <property type="match status" value="1"/>
</dbReference>